<proteinExistence type="predicted"/>
<evidence type="ECO:0000256" key="1">
    <source>
        <dbReference type="SAM" id="Phobius"/>
    </source>
</evidence>
<comment type="caution">
    <text evidence="2">The sequence shown here is derived from an EMBL/GenBank/DDBJ whole genome shotgun (WGS) entry which is preliminary data.</text>
</comment>
<dbReference type="AlphaFoldDB" id="A0A2T4I9N1"/>
<feature type="transmembrane region" description="Helical" evidence="1">
    <location>
        <begin position="19"/>
        <end position="39"/>
    </location>
</feature>
<name>A0A2T4I9N1_9MOLU</name>
<keyword evidence="1" id="KW-1133">Transmembrane helix</keyword>
<dbReference type="EMBL" id="LAUU01000009">
    <property type="protein sequence ID" value="PTD31256.1"/>
    <property type="molecule type" value="Genomic_DNA"/>
</dbReference>
<gene>
    <name evidence="2" type="ORF">MLEAa_5130</name>
</gene>
<accession>A0A2T4I9N1</accession>
<evidence type="ECO:0000313" key="3">
    <source>
        <dbReference type="Proteomes" id="UP000241093"/>
    </source>
</evidence>
<evidence type="ECO:0008006" key="4">
    <source>
        <dbReference type="Google" id="ProtNLM"/>
    </source>
</evidence>
<keyword evidence="1" id="KW-0472">Membrane</keyword>
<reference evidence="2 3" key="1">
    <citation type="submission" date="2015-04" db="EMBL/GenBank/DDBJ databases">
        <title>Genome sequence of Mycoplasma leachii strain 06049.</title>
        <authorList>
            <person name="Sirand-Pugnet P."/>
            <person name="Breton M."/>
            <person name="Dordet-Frisoni E."/>
            <person name="Baranowski E."/>
            <person name="Barre A."/>
            <person name="Couture C."/>
            <person name="Dupuy V."/>
            <person name="Gaurivaud P."/>
            <person name="Jacob D."/>
            <person name="Lemaitre C."/>
            <person name="Manso-Silvan L."/>
            <person name="Nikolski M."/>
            <person name="Nouvel L.-X."/>
            <person name="Poumarat F."/>
            <person name="Tardy F."/>
            <person name="Thebault P."/>
            <person name="Theil S."/>
            <person name="Citti C."/>
            <person name="Thiaucourt F."/>
            <person name="Blanchard A."/>
        </authorList>
    </citation>
    <scope>NUCLEOTIDE SEQUENCE [LARGE SCALE GENOMIC DNA]</scope>
    <source>
        <strain evidence="2 3">06049</strain>
    </source>
</reference>
<sequence>MLCYICFYKFLLFFKKHNLYFIFYKSAYLCWFFIFLLFFGHSFKKNSKTIVKTEGNEYKRIKNKKNLILIDFKINYFLVLKLTSH</sequence>
<organism evidence="2 3">
    <name type="scientific">Mycoplasma leachii 06049</name>
    <dbReference type="NCBI Taxonomy" id="1188244"/>
    <lineage>
        <taxon>Bacteria</taxon>
        <taxon>Bacillati</taxon>
        <taxon>Mycoplasmatota</taxon>
        <taxon>Mollicutes</taxon>
        <taxon>Mycoplasmataceae</taxon>
        <taxon>Mycoplasma</taxon>
    </lineage>
</organism>
<protein>
    <recommendedName>
        <fullName evidence="4">Transmembrane protein</fullName>
    </recommendedName>
</protein>
<dbReference type="Proteomes" id="UP000241093">
    <property type="component" value="Unassembled WGS sequence"/>
</dbReference>
<keyword evidence="1" id="KW-0812">Transmembrane</keyword>
<evidence type="ECO:0000313" key="2">
    <source>
        <dbReference type="EMBL" id="PTD31256.1"/>
    </source>
</evidence>